<sequence>MLKILLPTLSLLTSTLLTNKKWLWSTSLFHSLLISTVALTLFFNFSITEHSTTNPLTITNSISTPLIVLSCWLLPLTIMASQHHMTPEPKNHQRLYIFLLTTLQLFLVLAFSSAELIMFFILFEATLIPTIMIITRWGIQPERLSATTYFLFYTMASSMPLLIALLYLQEKIGSLSIFFTQFSTTMNPSNSILWLGCTLAFFVKMPLYGIHLWLPKAHVEAPIAGSMILAAVLLKLGGYGLIRITPMLKPMTSHMIYPFIILSIWGLVMTCTICLREPDLKALIAYSSVSHMAMVISAILIQTQWSISGASIMMIAHGLTSSALFCLANMNYERLHSRTLLMMRGLQMLLPLMMTWWLLMCLSNLALPPTINFMAELTIVASLLQWSPWTFLLLGLGIVITSTYTLTMFIITQRNLNKNLPQTQPSHSREHLLMLLHLIPLILLLLKPELVSLPGPLI</sequence>
<evidence type="ECO:0000256" key="2">
    <source>
        <dbReference type="ARBA" id="ARBA00009025"/>
    </source>
</evidence>
<dbReference type="EMBL" id="AP006738">
    <property type="protein sequence ID" value="BAD89251.1"/>
    <property type="molecule type" value="Genomic_DNA"/>
</dbReference>
<comment type="subcellular location">
    <subcellularLocation>
        <location evidence="1 16">Mitochondrion membrane</location>
        <topology evidence="1 16">Multi-pass membrane protein</topology>
    </subcellularLocation>
</comment>
<comment type="function">
    <text evidence="16">Core subunit of the mitochondrial membrane respiratory chain NADH dehydrogenase (Complex I) which catalyzes electron transfer from NADH through the respiratory chain, using ubiquinone as an electron acceptor. Essential for the catalytic activity and assembly of complex I.</text>
</comment>
<dbReference type="GO" id="GO:0003954">
    <property type="term" value="F:NADH dehydrogenase activity"/>
    <property type="evidence" value="ECO:0007669"/>
    <property type="project" value="TreeGrafter"/>
</dbReference>
<keyword evidence="9 16" id="KW-0249">Electron transport</keyword>
<keyword evidence="5 16" id="KW-0813">Transport</keyword>
<evidence type="ECO:0000256" key="12">
    <source>
        <dbReference type="ARBA" id="ARBA00023075"/>
    </source>
</evidence>
<dbReference type="Pfam" id="PF00361">
    <property type="entry name" value="Proton_antipo_M"/>
    <property type="match status" value="1"/>
</dbReference>
<protein>
    <recommendedName>
        <fullName evidence="4 16">NADH-ubiquinone oxidoreductase chain 4</fullName>
        <ecNumber evidence="3 16">7.1.1.2</ecNumber>
    </recommendedName>
</protein>
<dbReference type="AlphaFoldDB" id="Q5GM95"/>
<dbReference type="InterPro" id="IPR003918">
    <property type="entry name" value="NADH_UbQ_OxRdtase"/>
</dbReference>
<reference evidence="19" key="1">
    <citation type="journal article" date="2005" name="Biol. J. Linn. Soc. Lond.">
        <title>The phylogenetic position of toadfishes (order Batrachoidiformes) in the higher ray-finned fish as inferred from partitioned Bayesian analysis of 102 whole mitochondrial genome sequences.</title>
        <authorList>
            <person name="Miya M."/>
            <person name="Satoh T.P."/>
            <person name="Nishida M."/>
        </authorList>
    </citation>
    <scope>NUCLEOTIDE SEQUENCE</scope>
</reference>
<dbReference type="InterPro" id="IPR001750">
    <property type="entry name" value="ND/Mrp_TM"/>
</dbReference>
<evidence type="ECO:0000256" key="13">
    <source>
        <dbReference type="ARBA" id="ARBA00023128"/>
    </source>
</evidence>
<evidence type="ECO:0000256" key="1">
    <source>
        <dbReference type="ARBA" id="ARBA00004225"/>
    </source>
</evidence>
<evidence type="ECO:0000256" key="16">
    <source>
        <dbReference type="RuleBase" id="RU003297"/>
    </source>
</evidence>
<dbReference type="InterPro" id="IPR000260">
    <property type="entry name" value="NADH4_N"/>
</dbReference>
<feature type="transmembrane region" description="Helical" evidence="16">
    <location>
        <begin position="282"/>
        <end position="301"/>
    </location>
</feature>
<dbReference type="PANTHER" id="PTHR43507">
    <property type="entry name" value="NADH-UBIQUINONE OXIDOREDUCTASE CHAIN 4"/>
    <property type="match status" value="1"/>
</dbReference>
<dbReference type="PRINTS" id="PR01437">
    <property type="entry name" value="NUOXDRDTASE4"/>
</dbReference>
<keyword evidence="12 16" id="KW-0830">Ubiquinone</keyword>
<feature type="transmembrane region" description="Helical" evidence="16">
    <location>
        <begin position="391"/>
        <end position="411"/>
    </location>
</feature>
<evidence type="ECO:0000259" key="17">
    <source>
        <dbReference type="Pfam" id="PF00361"/>
    </source>
</evidence>
<dbReference type="GO" id="GO:0008137">
    <property type="term" value="F:NADH dehydrogenase (ubiquinone) activity"/>
    <property type="evidence" value="ECO:0007669"/>
    <property type="project" value="UniProtKB-UniRule"/>
</dbReference>
<evidence type="ECO:0000256" key="9">
    <source>
        <dbReference type="ARBA" id="ARBA00022982"/>
    </source>
</evidence>
<evidence type="ECO:0000256" key="3">
    <source>
        <dbReference type="ARBA" id="ARBA00012944"/>
    </source>
</evidence>
<dbReference type="Pfam" id="PF01059">
    <property type="entry name" value="Oxidored_q5_N"/>
    <property type="match status" value="1"/>
</dbReference>
<feature type="transmembrane region" description="Helical" evidence="16">
    <location>
        <begin position="62"/>
        <end position="81"/>
    </location>
</feature>
<proteinExistence type="inferred from homology"/>
<feature type="transmembrane region" description="Helical" evidence="16">
    <location>
        <begin position="192"/>
        <end position="214"/>
    </location>
</feature>
<feature type="transmembrane region" description="Helical" evidence="16">
    <location>
        <begin position="254"/>
        <end position="275"/>
    </location>
</feature>
<evidence type="ECO:0000256" key="8">
    <source>
        <dbReference type="ARBA" id="ARBA00022967"/>
    </source>
</evidence>
<name>Q5GM95_9TELE</name>
<dbReference type="GO" id="GO:0031966">
    <property type="term" value="C:mitochondrial membrane"/>
    <property type="evidence" value="ECO:0007669"/>
    <property type="project" value="UniProtKB-SubCell"/>
</dbReference>
<feature type="transmembrane region" description="Helical" evidence="16">
    <location>
        <begin position="93"/>
        <end position="111"/>
    </location>
</feature>
<dbReference type="NCBIfam" id="TIGR01972">
    <property type="entry name" value="NDH_I_M"/>
    <property type="match status" value="1"/>
</dbReference>
<feature type="transmembrane region" description="Helical" evidence="16">
    <location>
        <begin position="307"/>
        <end position="328"/>
    </location>
</feature>
<keyword evidence="14 16" id="KW-0472">Membrane</keyword>
<gene>
    <name evidence="19" type="primary">ND4</name>
</gene>
<keyword evidence="10 16" id="KW-1133">Transmembrane helix</keyword>
<evidence type="ECO:0000256" key="10">
    <source>
        <dbReference type="ARBA" id="ARBA00022989"/>
    </source>
</evidence>
<evidence type="ECO:0000256" key="11">
    <source>
        <dbReference type="ARBA" id="ARBA00023027"/>
    </source>
</evidence>
<dbReference type="InterPro" id="IPR010227">
    <property type="entry name" value="NADH_Q_OxRdtase_chainM/4"/>
</dbReference>
<dbReference type="GO" id="GO:0042773">
    <property type="term" value="P:ATP synthesis coupled electron transport"/>
    <property type="evidence" value="ECO:0007669"/>
    <property type="project" value="InterPro"/>
</dbReference>
<keyword evidence="13 16" id="KW-0496">Mitochondrion</keyword>
<feature type="domain" description="NADH:quinone oxidoreductase/Mrp antiporter transmembrane" evidence="17">
    <location>
        <begin position="113"/>
        <end position="401"/>
    </location>
</feature>
<evidence type="ECO:0000256" key="5">
    <source>
        <dbReference type="ARBA" id="ARBA00022448"/>
    </source>
</evidence>
<feature type="transmembrane region" description="Helical" evidence="16">
    <location>
        <begin position="221"/>
        <end position="242"/>
    </location>
</feature>
<geneLocation type="mitochondrion" evidence="19"/>
<keyword evidence="6 16" id="KW-0679">Respiratory chain</keyword>
<evidence type="ECO:0000313" key="19">
    <source>
        <dbReference type="EMBL" id="BAD89251.1"/>
    </source>
</evidence>
<feature type="transmembrane region" description="Helical" evidence="16">
    <location>
        <begin position="432"/>
        <end position="450"/>
    </location>
</feature>
<evidence type="ECO:0000256" key="14">
    <source>
        <dbReference type="ARBA" id="ARBA00023136"/>
    </source>
</evidence>
<dbReference type="GO" id="GO:0048039">
    <property type="term" value="F:ubiquinone binding"/>
    <property type="evidence" value="ECO:0007669"/>
    <property type="project" value="TreeGrafter"/>
</dbReference>
<evidence type="ECO:0000259" key="18">
    <source>
        <dbReference type="Pfam" id="PF01059"/>
    </source>
</evidence>
<evidence type="ECO:0000256" key="15">
    <source>
        <dbReference type="ARBA" id="ARBA00049551"/>
    </source>
</evidence>
<organism evidence="19">
    <name type="scientific">Batrachomoeus trispinosus</name>
    <name type="common">three-spined frogfish</name>
    <dbReference type="NCBI Taxonomy" id="262770"/>
    <lineage>
        <taxon>Eukaryota</taxon>
        <taxon>Metazoa</taxon>
        <taxon>Chordata</taxon>
        <taxon>Craniata</taxon>
        <taxon>Vertebrata</taxon>
        <taxon>Euteleostomi</taxon>
        <taxon>Actinopterygii</taxon>
        <taxon>Neopterygii</taxon>
        <taxon>Teleostei</taxon>
        <taxon>Neoteleostei</taxon>
        <taxon>Acanthomorphata</taxon>
        <taxon>Batrachoidaria</taxon>
        <taxon>Batrachoididae</taxon>
        <taxon>Batrachomoeus</taxon>
    </lineage>
</organism>
<evidence type="ECO:0000256" key="6">
    <source>
        <dbReference type="ARBA" id="ARBA00022660"/>
    </source>
</evidence>
<comment type="similarity">
    <text evidence="2 16">Belongs to the complex I subunit 4 family.</text>
</comment>
<dbReference type="EC" id="7.1.1.2" evidence="3 16"/>
<evidence type="ECO:0000256" key="7">
    <source>
        <dbReference type="ARBA" id="ARBA00022692"/>
    </source>
</evidence>
<comment type="catalytic activity">
    <reaction evidence="15 16">
        <text>a ubiquinone + NADH + 5 H(+)(in) = a ubiquinol + NAD(+) + 4 H(+)(out)</text>
        <dbReference type="Rhea" id="RHEA:29091"/>
        <dbReference type="Rhea" id="RHEA-COMP:9565"/>
        <dbReference type="Rhea" id="RHEA-COMP:9566"/>
        <dbReference type="ChEBI" id="CHEBI:15378"/>
        <dbReference type="ChEBI" id="CHEBI:16389"/>
        <dbReference type="ChEBI" id="CHEBI:17976"/>
        <dbReference type="ChEBI" id="CHEBI:57540"/>
        <dbReference type="ChEBI" id="CHEBI:57945"/>
        <dbReference type="EC" id="7.1.1.2"/>
    </reaction>
</comment>
<keyword evidence="7 16" id="KW-0812">Transmembrane</keyword>
<dbReference type="GO" id="GO:0015990">
    <property type="term" value="P:electron transport coupled proton transport"/>
    <property type="evidence" value="ECO:0007669"/>
    <property type="project" value="TreeGrafter"/>
</dbReference>
<dbReference type="PANTHER" id="PTHR43507:SF20">
    <property type="entry name" value="NADH-UBIQUINONE OXIDOREDUCTASE CHAIN 4"/>
    <property type="match status" value="1"/>
</dbReference>
<keyword evidence="8" id="KW-1278">Translocase</keyword>
<keyword evidence="11 16" id="KW-0520">NAD</keyword>
<feature type="transmembrane region" description="Helical" evidence="16">
    <location>
        <begin position="117"/>
        <end position="137"/>
    </location>
</feature>
<feature type="transmembrane region" description="Helical" evidence="16">
    <location>
        <begin position="149"/>
        <end position="168"/>
    </location>
</feature>
<evidence type="ECO:0000256" key="4">
    <source>
        <dbReference type="ARBA" id="ARBA00021006"/>
    </source>
</evidence>
<accession>Q5GM95</accession>
<feature type="domain" description="NADH:ubiquinone oxidoreductase chain 4 N-terminal" evidence="18">
    <location>
        <begin position="1"/>
        <end position="110"/>
    </location>
</feature>
<feature type="transmembrane region" description="Helical" evidence="16">
    <location>
        <begin position="349"/>
        <end position="371"/>
    </location>
</feature>
<feature type="transmembrane region" description="Helical" evidence="16">
    <location>
        <begin position="21"/>
        <end position="42"/>
    </location>
</feature>